<dbReference type="PANTHER" id="PTHR21421">
    <property type="entry name" value="GUSTATORY RECEPTOR"/>
    <property type="match status" value="1"/>
</dbReference>
<comment type="subcellular location">
    <subcellularLocation>
        <location evidence="1">Membrane</location>
        <topology evidence="1">Multi-pass membrane protein</topology>
    </subcellularLocation>
</comment>
<evidence type="ECO:0000313" key="7">
    <source>
        <dbReference type="EMBL" id="GAU99882.1"/>
    </source>
</evidence>
<sequence length="500" mass="55748">MEYSHSSGSNRLILDGHSTDTAHPTADIADPHIGTAGHLWDSIGVSLLLAFVQFFGVLPSGTWFSSRIKHCTSWLSATWQLDLIIATITLVAVDATKSVEHYKNRLSSLEFTALAVSMYRMMYTVKNVVVLFKLFFQRKKISALIEEIGKVCSVPVTSQKFSSDLRRKVNILAVFLWIAGVSSLGILLISCYYCFSLISEKKWAGLDKHCGWTCSSHFPFIGDIPLWAAFILYCLGFIIEVGVDIFPQLFIMLLSYPVGARFDRFNKSIQKAISSDVTAPPSALTTISSCEPEAHQITDKDFLRIQACFHLELSKLVLFADEAFSSILLLMYTVDFMGFIATSSLVLTQELGDPASTIDKEVLPVFLALVGVSTFHGILRTGFGVWLTEKAHAVLPHLYELDLRVTTDEDKFLCSSFVARLQGSRVALTAGGFFYITREFVISITGVLLTYVLFIYQIQDQKQDMAMWSRMENSRISVALTDATTQKISTGCLEFLNCTY</sequence>
<evidence type="ECO:0000256" key="3">
    <source>
        <dbReference type="ARBA" id="ARBA00022989"/>
    </source>
</evidence>
<feature type="transmembrane region" description="Helical" evidence="6">
    <location>
        <begin position="169"/>
        <end position="198"/>
    </location>
</feature>
<dbReference type="GO" id="GO:0050909">
    <property type="term" value="P:sensory perception of taste"/>
    <property type="evidence" value="ECO:0007669"/>
    <property type="project" value="InterPro"/>
</dbReference>
<feature type="transmembrane region" description="Helical" evidence="6">
    <location>
        <begin position="362"/>
        <end position="379"/>
    </location>
</feature>
<comment type="caution">
    <text evidence="7">The sequence shown here is derived from an EMBL/GenBank/DDBJ whole genome shotgun (WGS) entry which is preliminary data.</text>
</comment>
<feature type="transmembrane region" description="Helical" evidence="6">
    <location>
        <begin position="440"/>
        <end position="458"/>
    </location>
</feature>
<protein>
    <recommendedName>
        <fullName evidence="9">Gustatory receptor</fullName>
    </recommendedName>
</protein>
<organism evidence="7 8">
    <name type="scientific">Ramazzottius varieornatus</name>
    <name type="common">Water bear</name>
    <name type="synonym">Tardigrade</name>
    <dbReference type="NCBI Taxonomy" id="947166"/>
    <lineage>
        <taxon>Eukaryota</taxon>
        <taxon>Metazoa</taxon>
        <taxon>Ecdysozoa</taxon>
        <taxon>Tardigrada</taxon>
        <taxon>Eutardigrada</taxon>
        <taxon>Parachela</taxon>
        <taxon>Hypsibioidea</taxon>
        <taxon>Ramazzottiidae</taxon>
        <taxon>Ramazzottius</taxon>
    </lineage>
</organism>
<evidence type="ECO:0000256" key="4">
    <source>
        <dbReference type="ARBA" id="ARBA00023136"/>
    </source>
</evidence>
<dbReference type="PANTHER" id="PTHR21421:SF29">
    <property type="entry name" value="GUSTATORY RECEPTOR 5A FOR TREHALOSE-RELATED"/>
    <property type="match status" value="1"/>
</dbReference>
<evidence type="ECO:0008006" key="9">
    <source>
        <dbReference type="Google" id="ProtNLM"/>
    </source>
</evidence>
<feature type="transmembrane region" description="Helical" evidence="6">
    <location>
        <begin position="113"/>
        <end position="136"/>
    </location>
</feature>
<evidence type="ECO:0000256" key="5">
    <source>
        <dbReference type="ARBA" id="ARBA00023170"/>
    </source>
</evidence>
<dbReference type="OrthoDB" id="6478931at2759"/>
<evidence type="ECO:0000256" key="2">
    <source>
        <dbReference type="ARBA" id="ARBA00022692"/>
    </source>
</evidence>
<keyword evidence="8" id="KW-1185">Reference proteome</keyword>
<evidence type="ECO:0000256" key="6">
    <source>
        <dbReference type="SAM" id="Phobius"/>
    </source>
</evidence>
<keyword evidence="3 6" id="KW-1133">Transmembrane helix</keyword>
<dbReference type="GO" id="GO:0051606">
    <property type="term" value="P:detection of stimulus"/>
    <property type="evidence" value="ECO:0007669"/>
    <property type="project" value="UniProtKB-ARBA"/>
</dbReference>
<feature type="transmembrane region" description="Helical" evidence="6">
    <location>
        <begin position="71"/>
        <end position="93"/>
    </location>
</feature>
<keyword evidence="5" id="KW-0675">Receptor</keyword>
<feature type="transmembrane region" description="Helical" evidence="6">
    <location>
        <begin position="226"/>
        <end position="254"/>
    </location>
</feature>
<reference evidence="7 8" key="1">
    <citation type="journal article" date="2016" name="Nat. Commun.">
        <title>Extremotolerant tardigrade genome and improved radiotolerance of human cultured cells by tardigrade-unique protein.</title>
        <authorList>
            <person name="Hashimoto T."/>
            <person name="Horikawa D.D."/>
            <person name="Saito Y."/>
            <person name="Kuwahara H."/>
            <person name="Kozuka-Hata H."/>
            <person name="Shin-I T."/>
            <person name="Minakuchi Y."/>
            <person name="Ohishi K."/>
            <person name="Motoyama A."/>
            <person name="Aizu T."/>
            <person name="Enomoto A."/>
            <person name="Kondo K."/>
            <person name="Tanaka S."/>
            <person name="Hara Y."/>
            <person name="Koshikawa S."/>
            <person name="Sagara H."/>
            <person name="Miura T."/>
            <person name="Yokobori S."/>
            <person name="Miyagawa K."/>
            <person name="Suzuki Y."/>
            <person name="Kubo T."/>
            <person name="Oyama M."/>
            <person name="Kohara Y."/>
            <person name="Fujiyama A."/>
            <person name="Arakawa K."/>
            <person name="Katayama T."/>
            <person name="Toyoda A."/>
            <person name="Kunieda T."/>
        </authorList>
    </citation>
    <scope>NUCLEOTIDE SEQUENCE [LARGE SCALE GENOMIC DNA]</scope>
    <source>
        <strain evidence="7 8">YOKOZUNA-1</strain>
    </source>
</reference>
<keyword evidence="4 6" id="KW-0472">Membrane</keyword>
<evidence type="ECO:0000313" key="8">
    <source>
        <dbReference type="Proteomes" id="UP000186922"/>
    </source>
</evidence>
<gene>
    <name evidence="7" type="primary">RvY_10820</name>
    <name evidence="7" type="synonym">RvY_10820.1</name>
    <name evidence="7" type="ORF">RvY_10820-1</name>
</gene>
<dbReference type="Pfam" id="PF08395">
    <property type="entry name" value="7tm_7"/>
    <property type="match status" value="1"/>
</dbReference>
<keyword evidence="2 6" id="KW-0812">Transmembrane</keyword>
<proteinExistence type="predicted"/>
<name>A0A1D1VIG9_RAMVA</name>
<dbReference type="GO" id="GO:0038023">
    <property type="term" value="F:signaling receptor activity"/>
    <property type="evidence" value="ECO:0007669"/>
    <property type="project" value="UniProtKB-ARBA"/>
</dbReference>
<accession>A0A1D1VIG9</accession>
<dbReference type="InterPro" id="IPR013604">
    <property type="entry name" value="7TM_chemorcpt"/>
</dbReference>
<dbReference type="AlphaFoldDB" id="A0A1D1VIG9"/>
<feature type="transmembrane region" description="Helical" evidence="6">
    <location>
        <begin position="43"/>
        <end position="64"/>
    </location>
</feature>
<dbReference type="Proteomes" id="UP000186922">
    <property type="component" value="Unassembled WGS sequence"/>
</dbReference>
<feature type="transmembrane region" description="Helical" evidence="6">
    <location>
        <begin position="323"/>
        <end position="342"/>
    </location>
</feature>
<dbReference type="GO" id="GO:0016020">
    <property type="term" value="C:membrane"/>
    <property type="evidence" value="ECO:0007669"/>
    <property type="project" value="UniProtKB-SubCell"/>
</dbReference>
<evidence type="ECO:0000256" key="1">
    <source>
        <dbReference type="ARBA" id="ARBA00004141"/>
    </source>
</evidence>
<dbReference type="EMBL" id="BDGG01000005">
    <property type="protein sequence ID" value="GAU99882.1"/>
    <property type="molecule type" value="Genomic_DNA"/>
</dbReference>